<feature type="non-terminal residue" evidence="2">
    <location>
        <position position="235"/>
    </location>
</feature>
<keyword evidence="2" id="KW-0547">Nucleotide-binding</keyword>
<keyword evidence="2" id="KW-0347">Helicase</keyword>
<proteinExistence type="predicted"/>
<protein>
    <submittedName>
        <fullName evidence="2">Helicase</fullName>
    </submittedName>
</protein>
<organism evidence="2 3">
    <name type="scientific">Thermodesulfovibrio aggregans</name>
    <dbReference type="NCBI Taxonomy" id="86166"/>
    <lineage>
        <taxon>Bacteria</taxon>
        <taxon>Pseudomonadati</taxon>
        <taxon>Nitrospirota</taxon>
        <taxon>Thermodesulfovibrionia</taxon>
        <taxon>Thermodesulfovibrionales</taxon>
        <taxon>Thermodesulfovibrionaceae</taxon>
        <taxon>Thermodesulfovibrio</taxon>
    </lineage>
</organism>
<feature type="domain" description="Phospholipase D-like" evidence="1">
    <location>
        <begin position="64"/>
        <end position="189"/>
    </location>
</feature>
<dbReference type="GO" id="GO:0004386">
    <property type="term" value="F:helicase activity"/>
    <property type="evidence" value="ECO:0007669"/>
    <property type="project" value="UniProtKB-KW"/>
</dbReference>
<keyword evidence="2" id="KW-0378">Hydrolase</keyword>
<sequence>MNLDLTFIVNEDGKSLKDRFEQLIKDCKFFDCLVAYFYVSGFHLIYNALKNTEKLRILVGIGISKESYNLVKKAEQEKPSHYETKQEIEKLIEEEMAESEDSENVESGVQKFIEWINTGKIEIRAYPSQNLHAKLYILTFREGDRDIGRVITGSSNFTKSGLQDNLEFNVELKNASDYEFAKQKFEELWKDAVDVTEKYVQTIKQNTWLNENITPYELYLKFLYEYFKDELSRTD</sequence>
<evidence type="ECO:0000313" key="3">
    <source>
        <dbReference type="Proteomes" id="UP000242288"/>
    </source>
</evidence>
<dbReference type="SUPFAM" id="SSF56024">
    <property type="entry name" value="Phospholipase D/nuclease"/>
    <property type="match status" value="1"/>
</dbReference>
<reference evidence="2 3" key="1">
    <citation type="submission" date="2018-01" db="EMBL/GenBank/DDBJ databases">
        <title>Metagenomic assembled genomes from two thermal pools in the Uzon Caldera, Kamchatka, Russia.</title>
        <authorList>
            <person name="Wilkins L."/>
            <person name="Ettinger C."/>
        </authorList>
    </citation>
    <scope>NUCLEOTIDE SEQUENCE [LARGE SCALE GENOMIC DNA]</scope>
    <source>
        <strain evidence="2">ZAV-04</strain>
    </source>
</reference>
<dbReference type="Pfam" id="PF13091">
    <property type="entry name" value="PLDc_2"/>
    <property type="match status" value="1"/>
</dbReference>
<gene>
    <name evidence="2" type="ORF">C0186_03225</name>
</gene>
<dbReference type="EMBL" id="PNIO01000025">
    <property type="protein sequence ID" value="PMP71665.1"/>
    <property type="molecule type" value="Genomic_DNA"/>
</dbReference>
<comment type="caution">
    <text evidence="2">The sequence shown here is derived from an EMBL/GenBank/DDBJ whole genome shotgun (WGS) entry which is preliminary data.</text>
</comment>
<dbReference type="AlphaFoldDB" id="A0A2J6WMR6"/>
<accession>A0A2J6WMR6</accession>
<dbReference type="Proteomes" id="UP000242288">
    <property type="component" value="Unassembled WGS sequence"/>
</dbReference>
<evidence type="ECO:0000259" key="1">
    <source>
        <dbReference type="Pfam" id="PF13091"/>
    </source>
</evidence>
<keyword evidence="2" id="KW-0067">ATP-binding</keyword>
<evidence type="ECO:0000313" key="2">
    <source>
        <dbReference type="EMBL" id="PMP71665.1"/>
    </source>
</evidence>
<dbReference type="Gene3D" id="3.30.870.10">
    <property type="entry name" value="Endonuclease Chain A"/>
    <property type="match status" value="1"/>
</dbReference>
<dbReference type="InterPro" id="IPR025202">
    <property type="entry name" value="PLD-like_dom"/>
</dbReference>
<dbReference type="CDD" id="cd09178">
    <property type="entry name" value="PLDc_N_Snf2_like"/>
    <property type="match status" value="1"/>
</dbReference>
<name>A0A2J6WMR6_9BACT</name>